<evidence type="ECO:0000313" key="1">
    <source>
        <dbReference type="EMBL" id="AXI59248.1"/>
    </source>
</evidence>
<dbReference type="EMBL" id="CP029608">
    <property type="protein sequence ID" value="AXI59248.1"/>
    <property type="molecule type" value="Genomic_DNA"/>
</dbReference>
<dbReference type="RefSeq" id="WP_114881075.1">
    <property type="nucleotide sequence ID" value="NZ_CP029608.1"/>
</dbReference>
<dbReference type="KEGG" id="pke:DLD99_01795"/>
<protein>
    <submittedName>
        <fullName evidence="1">Uncharacterized protein</fullName>
    </submittedName>
</protein>
<dbReference type="AlphaFoldDB" id="A0A345RIY2"/>
<accession>A0A345RIY2</accession>
<evidence type="ECO:0000313" key="2">
    <source>
        <dbReference type="Proteomes" id="UP000253720"/>
    </source>
</evidence>
<gene>
    <name evidence="1" type="ORF">DLD99_01795</name>
</gene>
<sequence length="70" mass="7675">MSYAHIGNIEEVSDVIQANKLIDAGAELLAIVPGWTSDKTPCTLFYLGQAKPKLEEKGRYVDGDWVPDPV</sequence>
<dbReference type="Proteomes" id="UP000253720">
    <property type="component" value="Chromosome"/>
</dbReference>
<reference evidence="1 2" key="1">
    <citation type="submission" date="2018-05" db="EMBL/GenBank/DDBJ databases">
        <title>Complete genome sequence of Pseudomonas kribbensis 46-2(T).</title>
        <authorList>
            <person name="Jeong H."/>
            <person name="Lee S.-G."/>
            <person name="Rha E."/>
            <person name="Kim H."/>
        </authorList>
    </citation>
    <scope>NUCLEOTIDE SEQUENCE [LARGE SCALE GENOMIC DNA]</scope>
    <source>
        <strain evidence="1 2">46-2</strain>
    </source>
</reference>
<organism evidence="1 2">
    <name type="scientific">Pseudomonas kribbensis</name>
    <dbReference type="NCBI Taxonomy" id="1628086"/>
    <lineage>
        <taxon>Bacteria</taxon>
        <taxon>Pseudomonadati</taxon>
        <taxon>Pseudomonadota</taxon>
        <taxon>Gammaproteobacteria</taxon>
        <taxon>Pseudomonadales</taxon>
        <taxon>Pseudomonadaceae</taxon>
        <taxon>Pseudomonas</taxon>
    </lineage>
</organism>
<name>A0A345RIY2_9PSED</name>
<proteinExistence type="predicted"/>
<keyword evidence="2" id="KW-1185">Reference proteome</keyword>